<feature type="transmembrane region" description="Helical" evidence="1">
    <location>
        <begin position="43"/>
        <end position="63"/>
    </location>
</feature>
<dbReference type="OrthoDB" id="163792at2"/>
<keyword evidence="1" id="KW-0472">Membrane</keyword>
<dbReference type="RefSeq" id="WP_108827423.1">
    <property type="nucleotide sequence ID" value="NZ_OMOR01000001.1"/>
</dbReference>
<gene>
    <name evidence="3" type="ORF">ASD8599_00911</name>
</gene>
<sequence length="93" mass="10468">MYNENSDNGMILTINVAGVLLAYALLAISLWMSTDVPLSTKGYWGMGIVLLTISLINVVKYRFDQRSSADRIRQIEDAKNERLLEEFVSDPKA</sequence>
<feature type="transmembrane region" description="Helical" evidence="1">
    <location>
        <begin position="12"/>
        <end position="31"/>
    </location>
</feature>
<evidence type="ECO:0000256" key="1">
    <source>
        <dbReference type="SAM" id="Phobius"/>
    </source>
</evidence>
<dbReference type="Proteomes" id="UP000244880">
    <property type="component" value="Unassembled WGS sequence"/>
</dbReference>
<keyword evidence="1" id="KW-1133">Transmembrane helix</keyword>
<evidence type="ECO:0000313" key="3">
    <source>
        <dbReference type="EMBL" id="SPH20172.1"/>
    </source>
</evidence>
<organism evidence="3 4">
    <name type="scientific">Ascidiaceihabitans donghaensis</name>
    <dbReference type="NCBI Taxonomy" id="1510460"/>
    <lineage>
        <taxon>Bacteria</taxon>
        <taxon>Pseudomonadati</taxon>
        <taxon>Pseudomonadota</taxon>
        <taxon>Alphaproteobacteria</taxon>
        <taxon>Rhodobacterales</taxon>
        <taxon>Paracoccaceae</taxon>
        <taxon>Ascidiaceihabitans</taxon>
    </lineage>
</organism>
<dbReference type="EMBL" id="OMOR01000001">
    <property type="protein sequence ID" value="SPH20172.1"/>
    <property type="molecule type" value="Genomic_DNA"/>
</dbReference>
<feature type="domain" description="YiaAB two helix" evidence="2">
    <location>
        <begin position="19"/>
        <end position="61"/>
    </location>
</feature>
<dbReference type="AlphaFoldDB" id="A0A2R8BBA1"/>
<accession>A0A2R8BBA1</accession>
<protein>
    <recommendedName>
        <fullName evidence="2">YiaAB two helix domain-containing protein</fullName>
    </recommendedName>
</protein>
<keyword evidence="4" id="KW-1185">Reference proteome</keyword>
<evidence type="ECO:0000259" key="2">
    <source>
        <dbReference type="Pfam" id="PF05360"/>
    </source>
</evidence>
<evidence type="ECO:0000313" key="4">
    <source>
        <dbReference type="Proteomes" id="UP000244880"/>
    </source>
</evidence>
<dbReference type="Pfam" id="PF05360">
    <property type="entry name" value="YiaAB"/>
    <property type="match status" value="1"/>
</dbReference>
<proteinExistence type="predicted"/>
<keyword evidence="1" id="KW-0812">Transmembrane</keyword>
<dbReference type="InterPro" id="IPR008024">
    <property type="entry name" value="YiaAB"/>
</dbReference>
<name>A0A2R8BBA1_9RHOB</name>
<reference evidence="3 4" key="1">
    <citation type="submission" date="2018-03" db="EMBL/GenBank/DDBJ databases">
        <authorList>
            <person name="Keele B.F."/>
        </authorList>
    </citation>
    <scope>NUCLEOTIDE SEQUENCE [LARGE SCALE GENOMIC DNA]</scope>
    <source>
        <strain evidence="3 4">CECT 8599</strain>
    </source>
</reference>